<feature type="compositionally biased region" description="Basic and acidic residues" evidence="3">
    <location>
        <begin position="116"/>
        <end position="131"/>
    </location>
</feature>
<feature type="domain" description="RRM" evidence="4">
    <location>
        <begin position="811"/>
        <end position="888"/>
    </location>
</feature>
<gene>
    <name evidence="5" type="ORF">BWQ96_06901</name>
</gene>
<dbReference type="CDD" id="cd12318">
    <property type="entry name" value="RRM5_RBM19_like"/>
    <property type="match status" value="1"/>
</dbReference>
<feature type="region of interest" description="Disordered" evidence="3">
    <location>
        <begin position="270"/>
        <end position="371"/>
    </location>
</feature>
<dbReference type="CDD" id="cd12320">
    <property type="entry name" value="RRM6_RBM19_RRM5_MRD1"/>
    <property type="match status" value="1"/>
</dbReference>
<feature type="compositionally biased region" description="Acidic residues" evidence="3">
    <location>
        <begin position="302"/>
        <end position="313"/>
    </location>
</feature>
<feature type="region of interest" description="Disordered" evidence="3">
    <location>
        <begin position="784"/>
        <end position="808"/>
    </location>
</feature>
<feature type="compositionally biased region" description="Polar residues" evidence="3">
    <location>
        <begin position="314"/>
        <end position="327"/>
    </location>
</feature>
<keyword evidence="1 2" id="KW-0694">RNA-binding</keyword>
<name>A0A2V3IMN1_9FLOR</name>
<dbReference type="OrthoDB" id="439639at2759"/>
<feature type="domain" description="RRM" evidence="4">
    <location>
        <begin position="580"/>
        <end position="652"/>
    </location>
</feature>
<dbReference type="InterPro" id="IPR034423">
    <property type="entry name" value="RBM19_RRM5"/>
</dbReference>
<dbReference type="EMBL" id="NBIV01000128">
    <property type="protein sequence ID" value="PXF43338.1"/>
    <property type="molecule type" value="Genomic_DNA"/>
</dbReference>
<feature type="region of interest" description="Disordered" evidence="3">
    <location>
        <begin position="918"/>
        <end position="945"/>
    </location>
</feature>
<feature type="region of interest" description="Disordered" evidence="3">
    <location>
        <begin position="142"/>
        <end position="167"/>
    </location>
</feature>
<feature type="region of interest" description="Disordered" evidence="3">
    <location>
        <begin position="660"/>
        <end position="693"/>
    </location>
</feature>
<sequence length="945" mass="104884">MVVVFRLPSSLPNDANALTTARLIIKGLPARYKDENLRQLFSFAGQVTDAKVMHTNDGRSRQFGFVGFRTAKEARLAKTRLHKSFVDTSRVTVEEARAVGAQDLPRPWSKYSKGSSRFELRQDKTEENERKTFLKKEKERLQRLKEEQQQAKDNQVSKNQAKTSRAADDHVWDAFQEVAERRSANPVWADGAIRATQVTSLVESRKHGSKGKMLERKHVTFGDSDDDDDDEMYEQLPKQESREKQDQDICGKVALDQKVSDMDYFKSKIVSGTELDQGDQENDDSSDARIEQVDGNGSHQDSDEESESDEDSDVNSIDSPHTTTGQSKLIDKPIPGNSGEKRDSSDQSVDNRLTAPRKNDRARFDSEQADASETGRLLVRNIAFSMTEEELETIFEPFGVLADVHVVRDKTTSKSRGMAFVQYMHPEDAVRAMTDLDGSFQSGRILHILPAKPKPQTPTAHKMKTTPGTSAFKEKRESEQKDAARSGLDSVAQDPMHVSANAVAEIVADRHGVSKAELLGTTLGESGTAAVRLAVAEATIQSETQKYLAQRGVNLVKALAVAEEIAANTGVAKRKRLSRTAFLVKNLPARTREADLKQVFGKFGNLARVIVVPSGLLSVVEFKTATDAKRAYNNLAYTKFRDTPLYLEWLPSEAIGPVLSDDGKNTAAEADDAEDDIRNKAADTEDPTDEVDTSSTVYVKNLNFETRDAQLKEHFLGALRKRPNLARSLRSAKVAMKKGPPGKETEMLSMGFGFLEFVSRADAIEAVKVVQNSKLDGHVLQLRLSNPTGVNSSPGSRKRRKSSSKNTKVGPKLIARNLAFEATRKDVRQLFSSFGQLKTVRLPKKADGSHRGFAFVEFVSKSEAKAAVKALQSAHLYGRHLVVDYADETTMVGSSVEELQHRTAVHVQKKRIRLNNGSLGALSNEEEHGEYQKDEEERMRDALYA</sequence>
<evidence type="ECO:0000256" key="2">
    <source>
        <dbReference type="PROSITE-ProRule" id="PRU00176"/>
    </source>
</evidence>
<accession>A0A2V3IMN1</accession>
<evidence type="ECO:0000256" key="3">
    <source>
        <dbReference type="SAM" id="MobiDB-lite"/>
    </source>
</evidence>
<dbReference type="Pfam" id="PF00076">
    <property type="entry name" value="RRM_1"/>
    <property type="match status" value="4"/>
</dbReference>
<feature type="region of interest" description="Disordered" evidence="3">
    <location>
        <begin position="112"/>
        <end position="131"/>
    </location>
</feature>
<dbReference type="PANTHER" id="PTHR10352">
    <property type="entry name" value="EUKARYOTIC TRANSLATION INITIATION FACTOR 3 SUBUNIT G"/>
    <property type="match status" value="1"/>
</dbReference>
<dbReference type="SUPFAM" id="SSF54928">
    <property type="entry name" value="RNA-binding domain, RBD"/>
    <property type="match status" value="3"/>
</dbReference>
<dbReference type="SMART" id="SM00361">
    <property type="entry name" value="RRM_1"/>
    <property type="match status" value="2"/>
</dbReference>
<dbReference type="InterPro" id="IPR000504">
    <property type="entry name" value="RRM_dom"/>
</dbReference>
<feature type="domain" description="RRM" evidence="4">
    <location>
        <begin position="375"/>
        <end position="453"/>
    </location>
</feature>
<dbReference type="GO" id="GO:0003723">
    <property type="term" value="F:RNA binding"/>
    <property type="evidence" value="ECO:0007669"/>
    <property type="project" value="UniProtKB-UniRule"/>
</dbReference>
<feature type="compositionally biased region" description="Polar residues" evidence="3">
    <location>
        <begin position="151"/>
        <end position="163"/>
    </location>
</feature>
<dbReference type="PROSITE" id="PS50102">
    <property type="entry name" value="RRM"/>
    <property type="match status" value="5"/>
</dbReference>
<dbReference type="SMART" id="SM00360">
    <property type="entry name" value="RRM"/>
    <property type="match status" value="5"/>
</dbReference>
<feature type="domain" description="RRM" evidence="4">
    <location>
        <begin position="21"/>
        <end position="98"/>
    </location>
</feature>
<feature type="compositionally biased region" description="Basic and acidic residues" evidence="3">
    <location>
        <begin position="925"/>
        <end position="945"/>
    </location>
</feature>
<feature type="domain" description="RRM" evidence="4">
    <location>
        <begin position="695"/>
        <end position="787"/>
    </location>
</feature>
<reference evidence="5 6" key="1">
    <citation type="journal article" date="2018" name="Mol. Biol. Evol.">
        <title>Analysis of the draft genome of the red seaweed Gracilariopsis chorda provides insights into genome size evolution in Rhodophyta.</title>
        <authorList>
            <person name="Lee J."/>
            <person name="Yang E.C."/>
            <person name="Graf L."/>
            <person name="Yang J.H."/>
            <person name="Qiu H."/>
            <person name="Zel Zion U."/>
            <person name="Chan C.X."/>
            <person name="Stephens T.G."/>
            <person name="Weber A.P.M."/>
            <person name="Boo G.H."/>
            <person name="Boo S.M."/>
            <person name="Kim K.M."/>
            <person name="Shin Y."/>
            <person name="Jung M."/>
            <person name="Lee S.J."/>
            <person name="Yim H.S."/>
            <person name="Lee J.H."/>
            <person name="Bhattacharya D."/>
            <person name="Yoon H.S."/>
        </authorList>
    </citation>
    <scope>NUCLEOTIDE SEQUENCE [LARGE SCALE GENOMIC DNA]</scope>
    <source>
        <strain evidence="5 6">SKKU-2015</strain>
        <tissue evidence="5">Whole body</tissue>
    </source>
</reference>
<evidence type="ECO:0000256" key="1">
    <source>
        <dbReference type="ARBA" id="ARBA00022884"/>
    </source>
</evidence>
<feature type="region of interest" description="Disordered" evidence="3">
    <location>
        <begin position="203"/>
        <end position="231"/>
    </location>
</feature>
<proteinExistence type="predicted"/>
<keyword evidence="6" id="KW-1185">Reference proteome</keyword>
<feature type="region of interest" description="Disordered" evidence="3">
    <location>
        <begin position="451"/>
        <end position="494"/>
    </location>
</feature>
<dbReference type="InterPro" id="IPR003954">
    <property type="entry name" value="RRM_euk-type"/>
</dbReference>
<feature type="compositionally biased region" description="Acidic residues" evidence="3">
    <location>
        <begin position="276"/>
        <end position="285"/>
    </location>
</feature>
<feature type="compositionally biased region" description="Basic and acidic residues" evidence="3">
    <location>
        <begin position="472"/>
        <end position="484"/>
    </location>
</feature>
<dbReference type="InterPro" id="IPR035979">
    <property type="entry name" value="RBD_domain_sf"/>
</dbReference>
<evidence type="ECO:0000313" key="5">
    <source>
        <dbReference type="EMBL" id="PXF43338.1"/>
    </source>
</evidence>
<dbReference type="Proteomes" id="UP000247409">
    <property type="component" value="Unassembled WGS sequence"/>
</dbReference>
<dbReference type="STRING" id="448386.A0A2V3IMN1"/>
<feature type="compositionally biased region" description="Basic and acidic residues" evidence="3">
    <location>
        <begin position="357"/>
        <end position="366"/>
    </location>
</feature>
<dbReference type="Gene3D" id="3.30.70.330">
    <property type="match status" value="5"/>
</dbReference>
<dbReference type="InterPro" id="IPR012677">
    <property type="entry name" value="Nucleotide-bd_a/b_plait_sf"/>
</dbReference>
<organism evidence="5 6">
    <name type="scientific">Gracilariopsis chorda</name>
    <dbReference type="NCBI Taxonomy" id="448386"/>
    <lineage>
        <taxon>Eukaryota</taxon>
        <taxon>Rhodophyta</taxon>
        <taxon>Florideophyceae</taxon>
        <taxon>Rhodymeniophycidae</taxon>
        <taxon>Gracilariales</taxon>
        <taxon>Gracilariaceae</taxon>
        <taxon>Gracilariopsis</taxon>
    </lineage>
</organism>
<comment type="caution">
    <text evidence="5">The sequence shown here is derived from an EMBL/GenBank/DDBJ whole genome shotgun (WGS) entry which is preliminary data.</text>
</comment>
<evidence type="ECO:0000259" key="4">
    <source>
        <dbReference type="PROSITE" id="PS50102"/>
    </source>
</evidence>
<protein>
    <submittedName>
        <fullName evidence="5">Multiple RNA-binding domain-containing protein 1</fullName>
    </submittedName>
</protein>
<dbReference type="AlphaFoldDB" id="A0A2V3IMN1"/>
<evidence type="ECO:0000313" key="6">
    <source>
        <dbReference type="Proteomes" id="UP000247409"/>
    </source>
</evidence>